<dbReference type="HOGENOM" id="CLU_2779060_0_0_1"/>
<dbReference type="AlphaFoldDB" id="E9ICF2"/>
<evidence type="ECO:0000313" key="2">
    <source>
        <dbReference type="EMBL" id="EFZ21752.1"/>
    </source>
</evidence>
<reference evidence="2" key="1">
    <citation type="journal article" date="2011" name="Proc. Natl. Acad. Sci. U.S.A.">
        <title>The genome of the fire ant Solenopsis invicta.</title>
        <authorList>
            <person name="Wurm Y."/>
            <person name="Wang J."/>
            <person name="Riba-Grognuz O."/>
            <person name="Corona M."/>
            <person name="Nygaard S."/>
            <person name="Hunt B.G."/>
            <person name="Ingram K.K."/>
            <person name="Falquet L."/>
            <person name="Nipitwattanaphon M."/>
            <person name="Gotzek D."/>
            <person name="Dijkstra M.B."/>
            <person name="Oettler J."/>
            <person name="Comtesse F."/>
            <person name="Shih C.J."/>
            <person name="Wu W.J."/>
            <person name="Yang C.C."/>
            <person name="Thomas J."/>
            <person name="Beaudoing E."/>
            <person name="Pradervand S."/>
            <person name="Flegel V."/>
            <person name="Cook E.D."/>
            <person name="Fabbretti R."/>
            <person name="Stockinger H."/>
            <person name="Long L."/>
            <person name="Farmerie W.G."/>
            <person name="Oakey J."/>
            <person name="Boomsma J.J."/>
            <person name="Pamilo P."/>
            <person name="Yi S.V."/>
            <person name="Heinze J."/>
            <person name="Goodisman M.A."/>
            <person name="Farinelli L."/>
            <person name="Harshman K."/>
            <person name="Hulo N."/>
            <person name="Cerutti L."/>
            <person name="Xenarios I."/>
            <person name="Shoemaker D."/>
            <person name="Keller L."/>
        </authorList>
    </citation>
    <scope>NUCLEOTIDE SEQUENCE [LARGE SCALE GENOMIC DNA]</scope>
</reference>
<name>E9ICF2_SOLIN</name>
<accession>E9ICF2</accession>
<feature type="compositionally biased region" description="Basic and acidic residues" evidence="1">
    <location>
        <begin position="49"/>
        <end position="69"/>
    </location>
</feature>
<feature type="region of interest" description="Disordered" evidence="1">
    <location>
        <begin position="41"/>
        <end position="69"/>
    </location>
</feature>
<organism>
    <name type="scientific">Solenopsis invicta</name>
    <name type="common">Red imported fire ant</name>
    <name type="synonym">Solenopsis wagneri</name>
    <dbReference type="NCBI Taxonomy" id="13686"/>
    <lineage>
        <taxon>Eukaryota</taxon>
        <taxon>Metazoa</taxon>
        <taxon>Ecdysozoa</taxon>
        <taxon>Arthropoda</taxon>
        <taxon>Hexapoda</taxon>
        <taxon>Insecta</taxon>
        <taxon>Pterygota</taxon>
        <taxon>Neoptera</taxon>
        <taxon>Endopterygota</taxon>
        <taxon>Hymenoptera</taxon>
        <taxon>Apocrita</taxon>
        <taxon>Aculeata</taxon>
        <taxon>Formicoidea</taxon>
        <taxon>Formicidae</taxon>
        <taxon>Myrmicinae</taxon>
        <taxon>Solenopsis</taxon>
    </lineage>
</organism>
<protein>
    <submittedName>
        <fullName evidence="2">Uncharacterized protein</fullName>
    </submittedName>
</protein>
<sequence length="69" mass="8166">MRLPRELDVVNDGKRTGKEASASYIERKELEVNVEKTKVMRYRRGGGGRKTEKDSVEMERKRDRRNEKI</sequence>
<dbReference type="EMBL" id="GL762281">
    <property type="protein sequence ID" value="EFZ21752.1"/>
    <property type="molecule type" value="Genomic_DNA"/>
</dbReference>
<evidence type="ECO:0000256" key="1">
    <source>
        <dbReference type="SAM" id="MobiDB-lite"/>
    </source>
</evidence>
<gene>
    <name evidence="2" type="ORF">SINV_10952</name>
</gene>
<proteinExistence type="predicted"/>
<feature type="non-terminal residue" evidence="2">
    <location>
        <position position="69"/>
    </location>
</feature>